<organism evidence="7 8">
    <name type="scientific">Caenorhabditis auriculariae</name>
    <dbReference type="NCBI Taxonomy" id="2777116"/>
    <lineage>
        <taxon>Eukaryota</taxon>
        <taxon>Metazoa</taxon>
        <taxon>Ecdysozoa</taxon>
        <taxon>Nematoda</taxon>
        <taxon>Chromadorea</taxon>
        <taxon>Rhabditida</taxon>
        <taxon>Rhabditina</taxon>
        <taxon>Rhabditomorpha</taxon>
        <taxon>Rhabditoidea</taxon>
        <taxon>Rhabditidae</taxon>
        <taxon>Peloderinae</taxon>
        <taxon>Caenorhabditis</taxon>
    </lineage>
</organism>
<dbReference type="OrthoDB" id="6085656at2759"/>
<keyword evidence="4" id="KW-0539">Nucleus</keyword>
<dbReference type="AlphaFoldDB" id="A0A8S1HJS9"/>
<name>A0A8S1HJS9_9PELO</name>
<dbReference type="Pfam" id="PF00010">
    <property type="entry name" value="HLH"/>
    <property type="match status" value="2"/>
</dbReference>
<keyword evidence="2" id="KW-0805">Transcription regulation</keyword>
<dbReference type="InterPro" id="IPR050370">
    <property type="entry name" value="HES_HEY"/>
</dbReference>
<comment type="subcellular location">
    <subcellularLocation>
        <location evidence="1">Nucleus</location>
    </subcellularLocation>
</comment>
<feature type="region of interest" description="Disordered" evidence="5">
    <location>
        <begin position="142"/>
        <end position="177"/>
    </location>
</feature>
<dbReference type="Gene3D" id="4.10.280.10">
    <property type="entry name" value="Helix-loop-helix DNA-binding domain"/>
    <property type="match status" value="2"/>
</dbReference>
<feature type="domain" description="BHLH" evidence="6">
    <location>
        <begin position="167"/>
        <end position="225"/>
    </location>
</feature>
<feature type="region of interest" description="Disordered" evidence="5">
    <location>
        <begin position="268"/>
        <end position="318"/>
    </location>
</feature>
<dbReference type="SMART" id="SM00353">
    <property type="entry name" value="HLH"/>
    <property type="match status" value="2"/>
</dbReference>
<evidence type="ECO:0000256" key="1">
    <source>
        <dbReference type="ARBA" id="ARBA00004123"/>
    </source>
</evidence>
<feature type="compositionally biased region" description="Basic and acidic residues" evidence="5">
    <location>
        <begin position="165"/>
        <end position="177"/>
    </location>
</feature>
<comment type="caution">
    <text evidence="7">The sequence shown here is derived from an EMBL/GenBank/DDBJ whole genome shotgun (WGS) entry which is preliminary data.</text>
</comment>
<dbReference type="EMBL" id="CAJGYM010000053">
    <property type="protein sequence ID" value="CAD6195277.1"/>
    <property type="molecule type" value="Genomic_DNA"/>
</dbReference>
<keyword evidence="8" id="KW-1185">Reference proteome</keyword>
<evidence type="ECO:0000256" key="5">
    <source>
        <dbReference type="SAM" id="MobiDB-lite"/>
    </source>
</evidence>
<dbReference type="SUPFAM" id="SSF47459">
    <property type="entry name" value="HLH, helix-loop-helix DNA-binding domain"/>
    <property type="match status" value="2"/>
</dbReference>
<dbReference type="InterPro" id="IPR036638">
    <property type="entry name" value="HLH_DNA-bd_sf"/>
</dbReference>
<sequence>MATVNVAIRPSHNSAEGRRVLVCTTHIIEMAIVPPRVVLSHNPSFFGAPPRHATAYCSLRRRDFRRSSIRSFVASGVPAPEFEMEKKQLQEKKRRDKINKLLEKLKNYVVMYFPQDGSKLEQADVLEKVVVIINRTQNGGPGKSIRYGSHFSDSTRTTPSPNFNDSDRRAKKQQLERDRRLRMKKAVEVLRSFLVQHRPQDKSRMYAKLEKADVLQGVLNYLDQCHGSPPELQNPGLELRNPESELLLAPRFDIFNLLLWTPNLGPKEPGYDSSSSPISSEASVSSLESPQNTCKGSQKPLEKSLTPPTTPRIWQPWL</sequence>
<dbReference type="Proteomes" id="UP000835052">
    <property type="component" value="Unassembled WGS sequence"/>
</dbReference>
<keyword evidence="3" id="KW-0804">Transcription</keyword>
<protein>
    <recommendedName>
        <fullName evidence="6">BHLH domain-containing protein</fullName>
    </recommendedName>
</protein>
<evidence type="ECO:0000313" key="8">
    <source>
        <dbReference type="Proteomes" id="UP000835052"/>
    </source>
</evidence>
<dbReference type="PROSITE" id="PS50888">
    <property type="entry name" value="BHLH"/>
    <property type="match status" value="2"/>
</dbReference>
<dbReference type="GO" id="GO:0005634">
    <property type="term" value="C:nucleus"/>
    <property type="evidence" value="ECO:0007669"/>
    <property type="project" value="UniProtKB-SubCell"/>
</dbReference>
<feature type="compositionally biased region" description="Polar residues" evidence="5">
    <location>
        <begin position="151"/>
        <end position="164"/>
    </location>
</feature>
<feature type="domain" description="BHLH" evidence="6">
    <location>
        <begin position="82"/>
        <end position="136"/>
    </location>
</feature>
<feature type="compositionally biased region" description="Low complexity" evidence="5">
    <location>
        <begin position="273"/>
        <end position="289"/>
    </location>
</feature>
<dbReference type="PANTHER" id="PTHR10985">
    <property type="entry name" value="BASIC HELIX-LOOP-HELIX TRANSCRIPTION FACTOR, HES-RELATED"/>
    <property type="match status" value="1"/>
</dbReference>
<evidence type="ECO:0000256" key="4">
    <source>
        <dbReference type="ARBA" id="ARBA00023242"/>
    </source>
</evidence>
<evidence type="ECO:0000256" key="2">
    <source>
        <dbReference type="ARBA" id="ARBA00023015"/>
    </source>
</evidence>
<evidence type="ECO:0000313" key="7">
    <source>
        <dbReference type="EMBL" id="CAD6195277.1"/>
    </source>
</evidence>
<dbReference type="InterPro" id="IPR011598">
    <property type="entry name" value="bHLH_dom"/>
</dbReference>
<dbReference type="GO" id="GO:0046983">
    <property type="term" value="F:protein dimerization activity"/>
    <property type="evidence" value="ECO:0007669"/>
    <property type="project" value="InterPro"/>
</dbReference>
<gene>
    <name evidence="7" type="ORF">CAUJ_LOCUS11196</name>
</gene>
<evidence type="ECO:0000259" key="6">
    <source>
        <dbReference type="PROSITE" id="PS50888"/>
    </source>
</evidence>
<reference evidence="7" key="1">
    <citation type="submission" date="2020-10" db="EMBL/GenBank/DDBJ databases">
        <authorList>
            <person name="Kikuchi T."/>
        </authorList>
    </citation>
    <scope>NUCLEOTIDE SEQUENCE</scope>
    <source>
        <strain evidence="7">NKZ352</strain>
    </source>
</reference>
<accession>A0A8S1HJS9</accession>
<proteinExistence type="predicted"/>
<evidence type="ECO:0000256" key="3">
    <source>
        <dbReference type="ARBA" id="ARBA00023163"/>
    </source>
</evidence>